<name>A0A9W7AMS3_9STRA</name>
<dbReference type="Gene3D" id="1.20.5.110">
    <property type="match status" value="1"/>
</dbReference>
<organism evidence="12 13">
    <name type="scientific">Triparma laevis f. longispina</name>
    <dbReference type="NCBI Taxonomy" id="1714387"/>
    <lineage>
        <taxon>Eukaryota</taxon>
        <taxon>Sar</taxon>
        <taxon>Stramenopiles</taxon>
        <taxon>Ochrophyta</taxon>
        <taxon>Bolidophyceae</taxon>
        <taxon>Parmales</taxon>
        <taxon>Triparmaceae</taxon>
        <taxon>Triparma</taxon>
    </lineage>
</organism>
<evidence type="ECO:0000256" key="2">
    <source>
        <dbReference type="ARBA" id="ARBA00006108"/>
    </source>
</evidence>
<evidence type="ECO:0000313" key="13">
    <source>
        <dbReference type="Proteomes" id="UP001165122"/>
    </source>
</evidence>
<evidence type="ECO:0000256" key="3">
    <source>
        <dbReference type="ARBA" id="ARBA00022448"/>
    </source>
</evidence>
<evidence type="ECO:0000256" key="9">
    <source>
        <dbReference type="SAM" id="Coils"/>
    </source>
</evidence>
<evidence type="ECO:0000256" key="6">
    <source>
        <dbReference type="ARBA" id="ARBA00022989"/>
    </source>
</evidence>
<dbReference type="Gene3D" id="1.20.58.400">
    <property type="entry name" value="t-snare proteins"/>
    <property type="match status" value="1"/>
</dbReference>
<keyword evidence="5" id="KW-0653">Protein transport</keyword>
<keyword evidence="13" id="KW-1185">Reference proteome</keyword>
<dbReference type="GO" id="GO:0005794">
    <property type="term" value="C:Golgi apparatus"/>
    <property type="evidence" value="ECO:0007669"/>
    <property type="project" value="TreeGrafter"/>
</dbReference>
<dbReference type="PANTHER" id="PTHR21230">
    <property type="entry name" value="VESICLE TRANSPORT V-SNARE PROTEIN VTI1-RELATED"/>
    <property type="match status" value="1"/>
</dbReference>
<dbReference type="Proteomes" id="UP001165122">
    <property type="component" value="Unassembled WGS sequence"/>
</dbReference>
<protein>
    <recommendedName>
        <fullName evidence="11">Vesicle transport v-SNARE N-terminal domain-containing protein</fullName>
    </recommendedName>
</protein>
<keyword evidence="4 10" id="KW-0812">Transmembrane</keyword>
<keyword evidence="8 10" id="KW-0472">Membrane</keyword>
<comment type="caution">
    <text evidence="12">The sequence shown here is derived from an EMBL/GenBank/DDBJ whole genome shotgun (WGS) entry which is preliminary data.</text>
</comment>
<dbReference type="PANTHER" id="PTHR21230:SF26">
    <property type="entry name" value="VESICLE TRANSPORT THROUGH INTERACTION WITH T-SNARES HOMOLOG 1A"/>
    <property type="match status" value="1"/>
</dbReference>
<keyword evidence="6 10" id="KW-1133">Transmembrane helix</keyword>
<evidence type="ECO:0000256" key="10">
    <source>
        <dbReference type="SAM" id="Phobius"/>
    </source>
</evidence>
<evidence type="ECO:0000256" key="1">
    <source>
        <dbReference type="ARBA" id="ARBA00004211"/>
    </source>
</evidence>
<dbReference type="InterPro" id="IPR007705">
    <property type="entry name" value="Vesicle_trsprt_v-SNARE_N"/>
</dbReference>
<keyword evidence="3" id="KW-0813">Transport</keyword>
<dbReference type="GO" id="GO:0005484">
    <property type="term" value="F:SNAP receptor activity"/>
    <property type="evidence" value="ECO:0007669"/>
    <property type="project" value="TreeGrafter"/>
</dbReference>
<evidence type="ECO:0000256" key="4">
    <source>
        <dbReference type="ARBA" id="ARBA00022692"/>
    </source>
</evidence>
<proteinExistence type="inferred from homology"/>
<sequence>MSSQFADYSRQITSLTSSIQSYLASPLSSRPITSLITSKSELDECYAILEAMKVAAEGSGSVSNKKALVGKVVRLKKELDSLKSELTRESVRLDRSELFGSSAPLSSADDAFDPFGSKLIDTMGSLNQTTGLLHSTQLLCSETEGIGARTLTTMGAQREQLENANRNVSETKTIAGQAKTVLRRMGRRAAMNKVFLYVVILGLLGANGAVIYYQYIKSD</sequence>
<dbReference type="AlphaFoldDB" id="A0A9W7AMS3"/>
<evidence type="ECO:0000256" key="8">
    <source>
        <dbReference type="ARBA" id="ARBA00023136"/>
    </source>
</evidence>
<feature type="coiled-coil region" evidence="9">
    <location>
        <begin position="65"/>
        <end position="92"/>
    </location>
</feature>
<dbReference type="GO" id="GO:0005789">
    <property type="term" value="C:endoplasmic reticulum membrane"/>
    <property type="evidence" value="ECO:0007669"/>
    <property type="project" value="TreeGrafter"/>
</dbReference>
<accession>A0A9W7AMS3</accession>
<dbReference type="Pfam" id="PF05008">
    <property type="entry name" value="V-SNARE"/>
    <property type="match status" value="1"/>
</dbReference>
<keyword evidence="7 9" id="KW-0175">Coiled coil</keyword>
<feature type="transmembrane region" description="Helical" evidence="10">
    <location>
        <begin position="194"/>
        <end position="216"/>
    </location>
</feature>
<evidence type="ECO:0000256" key="7">
    <source>
        <dbReference type="ARBA" id="ARBA00023054"/>
    </source>
</evidence>
<dbReference type="GO" id="GO:0031902">
    <property type="term" value="C:late endosome membrane"/>
    <property type="evidence" value="ECO:0007669"/>
    <property type="project" value="TreeGrafter"/>
</dbReference>
<evidence type="ECO:0000259" key="11">
    <source>
        <dbReference type="Pfam" id="PF05008"/>
    </source>
</evidence>
<dbReference type="SUPFAM" id="SSF58038">
    <property type="entry name" value="SNARE fusion complex"/>
    <property type="match status" value="1"/>
</dbReference>
<dbReference type="GO" id="GO:0031201">
    <property type="term" value="C:SNARE complex"/>
    <property type="evidence" value="ECO:0007669"/>
    <property type="project" value="TreeGrafter"/>
</dbReference>
<dbReference type="EMBL" id="BRXW01000736">
    <property type="protein sequence ID" value="GMH75816.1"/>
    <property type="molecule type" value="Genomic_DNA"/>
</dbReference>
<dbReference type="OrthoDB" id="430637at2759"/>
<dbReference type="GO" id="GO:0000149">
    <property type="term" value="F:SNARE binding"/>
    <property type="evidence" value="ECO:0007669"/>
    <property type="project" value="TreeGrafter"/>
</dbReference>
<dbReference type="GO" id="GO:0006886">
    <property type="term" value="P:intracellular protein transport"/>
    <property type="evidence" value="ECO:0007669"/>
    <property type="project" value="InterPro"/>
</dbReference>
<gene>
    <name evidence="12" type="ORF">TrLO_g15652</name>
</gene>
<dbReference type="GO" id="GO:0006906">
    <property type="term" value="P:vesicle fusion"/>
    <property type="evidence" value="ECO:0007669"/>
    <property type="project" value="TreeGrafter"/>
</dbReference>
<feature type="domain" description="Vesicle transport v-SNARE N-terminal" evidence="11">
    <location>
        <begin position="1"/>
        <end position="89"/>
    </location>
</feature>
<dbReference type="GO" id="GO:0012507">
    <property type="term" value="C:ER to Golgi transport vesicle membrane"/>
    <property type="evidence" value="ECO:0007669"/>
    <property type="project" value="TreeGrafter"/>
</dbReference>
<evidence type="ECO:0000313" key="12">
    <source>
        <dbReference type="EMBL" id="GMH75816.1"/>
    </source>
</evidence>
<dbReference type="FunFam" id="1.20.5.110:FF:000002">
    <property type="entry name" value="Vesicle transport through interaction with t-SNAREsB"/>
    <property type="match status" value="1"/>
</dbReference>
<comment type="similarity">
    <text evidence="2">Belongs to the VTI1 family.</text>
</comment>
<dbReference type="InterPro" id="IPR038407">
    <property type="entry name" value="v-SNARE_N_sf"/>
</dbReference>
<comment type="subcellular location">
    <subcellularLocation>
        <location evidence="1">Membrane</location>
        <topology evidence="1">Single-pass type IV membrane protein</topology>
    </subcellularLocation>
</comment>
<reference evidence="13" key="1">
    <citation type="journal article" date="2023" name="Commun. Biol.">
        <title>Genome analysis of Parmales, the sister group of diatoms, reveals the evolutionary specialization of diatoms from phago-mixotrophs to photoautotrophs.</title>
        <authorList>
            <person name="Ban H."/>
            <person name="Sato S."/>
            <person name="Yoshikawa S."/>
            <person name="Yamada K."/>
            <person name="Nakamura Y."/>
            <person name="Ichinomiya M."/>
            <person name="Sato N."/>
            <person name="Blanc-Mathieu R."/>
            <person name="Endo H."/>
            <person name="Kuwata A."/>
            <person name="Ogata H."/>
        </authorList>
    </citation>
    <scope>NUCLEOTIDE SEQUENCE [LARGE SCALE GENOMIC DNA]</scope>
    <source>
        <strain evidence="13">NIES 3700</strain>
    </source>
</reference>
<evidence type="ECO:0000256" key="5">
    <source>
        <dbReference type="ARBA" id="ARBA00022927"/>
    </source>
</evidence>
<dbReference type="Pfam" id="PF12352">
    <property type="entry name" value="V-SNARE_C"/>
    <property type="match status" value="1"/>
</dbReference>